<evidence type="ECO:0000256" key="1">
    <source>
        <dbReference type="ARBA" id="ARBA00008601"/>
    </source>
</evidence>
<dbReference type="GO" id="GO:0017017">
    <property type="term" value="F:MAP kinase tyrosine/serine/threonine phosphatase activity"/>
    <property type="evidence" value="ECO:0007669"/>
    <property type="project" value="TreeGrafter"/>
</dbReference>
<dbReference type="PROSITE" id="PS00383">
    <property type="entry name" value="TYR_PHOSPHATASE_1"/>
    <property type="match status" value="1"/>
</dbReference>
<dbReference type="Gene3D" id="3.90.190.10">
    <property type="entry name" value="Protein tyrosine phosphatase superfamily"/>
    <property type="match status" value="1"/>
</dbReference>
<evidence type="ECO:0000259" key="6">
    <source>
        <dbReference type="PROSITE" id="PS50056"/>
    </source>
</evidence>
<dbReference type="PROSITE" id="PS50054">
    <property type="entry name" value="TYR_PHOSPHATASE_DUAL"/>
    <property type="match status" value="1"/>
</dbReference>
<dbReference type="Proteomes" id="UP000807306">
    <property type="component" value="Unassembled WGS sequence"/>
</dbReference>
<evidence type="ECO:0000313" key="8">
    <source>
        <dbReference type="Proteomes" id="UP000807306"/>
    </source>
</evidence>
<dbReference type="GO" id="GO:0043409">
    <property type="term" value="P:negative regulation of MAPK cascade"/>
    <property type="evidence" value="ECO:0007669"/>
    <property type="project" value="TreeGrafter"/>
</dbReference>
<evidence type="ECO:0000256" key="4">
    <source>
        <dbReference type="ARBA" id="ARBA00022912"/>
    </source>
</evidence>
<name>A0A9P6JIQ4_9AGAR</name>
<dbReference type="SMART" id="SM00195">
    <property type="entry name" value="DSPc"/>
    <property type="match status" value="1"/>
</dbReference>
<proteinExistence type="inferred from homology"/>
<protein>
    <recommendedName>
        <fullName evidence="2">protein-tyrosine-phosphatase</fullName>
        <ecNumber evidence="2">3.1.3.48</ecNumber>
    </recommendedName>
</protein>
<comment type="caution">
    <text evidence="7">The sequence shown here is derived from an EMBL/GenBank/DDBJ whole genome shotgun (WGS) entry which is preliminary data.</text>
</comment>
<dbReference type="InterPro" id="IPR020422">
    <property type="entry name" value="TYR_PHOSPHATASE_DUAL_dom"/>
</dbReference>
<keyword evidence="8" id="KW-1185">Reference proteome</keyword>
<evidence type="ECO:0000313" key="7">
    <source>
        <dbReference type="EMBL" id="KAF9522497.1"/>
    </source>
</evidence>
<dbReference type="EMBL" id="MU157943">
    <property type="protein sequence ID" value="KAF9522497.1"/>
    <property type="molecule type" value="Genomic_DNA"/>
</dbReference>
<dbReference type="CDD" id="cd14498">
    <property type="entry name" value="DSP"/>
    <property type="match status" value="1"/>
</dbReference>
<evidence type="ECO:0000256" key="3">
    <source>
        <dbReference type="ARBA" id="ARBA00022801"/>
    </source>
</evidence>
<dbReference type="InterPro" id="IPR000387">
    <property type="entry name" value="Tyr_Pase_dom"/>
</dbReference>
<feature type="domain" description="Tyrosine-protein phosphatase" evidence="5">
    <location>
        <begin position="20"/>
        <end position="165"/>
    </location>
</feature>
<dbReference type="GO" id="GO:0008330">
    <property type="term" value="F:protein tyrosine/threonine phosphatase activity"/>
    <property type="evidence" value="ECO:0007669"/>
    <property type="project" value="TreeGrafter"/>
</dbReference>
<dbReference type="GO" id="GO:0005737">
    <property type="term" value="C:cytoplasm"/>
    <property type="evidence" value="ECO:0007669"/>
    <property type="project" value="TreeGrafter"/>
</dbReference>
<keyword evidence="3" id="KW-0378">Hydrolase</keyword>
<sequence length="197" mass="20955">MPPKRKAQAATYPKQLSSCNAVSVIIPSALYLGPVSAATSTQFIASNGITQVLSIGITPSPKVDGVIYHRLSVNDSASASVIPTINCAVEIIDHALKSKKGTGRILVHCCAGVSRSPTLVVAYLMKKRGMSLRDALGHVVKIRPQVSPNSGFIQQLKDMEVELRGVSTLDVDQLPRRETDRLAIFADVVGLEGVPQG</sequence>
<evidence type="ECO:0000256" key="2">
    <source>
        <dbReference type="ARBA" id="ARBA00013064"/>
    </source>
</evidence>
<reference evidence="7" key="1">
    <citation type="submission" date="2020-11" db="EMBL/GenBank/DDBJ databases">
        <authorList>
            <consortium name="DOE Joint Genome Institute"/>
            <person name="Ahrendt S."/>
            <person name="Riley R."/>
            <person name="Andreopoulos W."/>
            <person name="Labutti K."/>
            <person name="Pangilinan J."/>
            <person name="Ruiz-Duenas F.J."/>
            <person name="Barrasa J.M."/>
            <person name="Sanchez-Garcia M."/>
            <person name="Camarero S."/>
            <person name="Miyauchi S."/>
            <person name="Serrano A."/>
            <person name="Linde D."/>
            <person name="Babiker R."/>
            <person name="Drula E."/>
            <person name="Ayuso-Fernandez I."/>
            <person name="Pacheco R."/>
            <person name="Padilla G."/>
            <person name="Ferreira P."/>
            <person name="Barriuso J."/>
            <person name="Kellner H."/>
            <person name="Castanera R."/>
            <person name="Alfaro M."/>
            <person name="Ramirez L."/>
            <person name="Pisabarro A.G."/>
            <person name="Kuo A."/>
            <person name="Tritt A."/>
            <person name="Lipzen A."/>
            <person name="He G."/>
            <person name="Yan M."/>
            <person name="Ng V."/>
            <person name="Cullen D."/>
            <person name="Martin F."/>
            <person name="Rosso M.-N."/>
            <person name="Henrissat B."/>
            <person name="Hibbett D."/>
            <person name="Martinez A.T."/>
            <person name="Grigoriev I.V."/>
        </authorList>
    </citation>
    <scope>NUCLEOTIDE SEQUENCE</scope>
    <source>
        <strain evidence="7">CBS 506.95</strain>
    </source>
</reference>
<dbReference type="AlphaFoldDB" id="A0A9P6JIQ4"/>
<evidence type="ECO:0000259" key="5">
    <source>
        <dbReference type="PROSITE" id="PS50054"/>
    </source>
</evidence>
<dbReference type="InterPro" id="IPR016130">
    <property type="entry name" value="Tyr_Pase_AS"/>
</dbReference>
<dbReference type="PANTHER" id="PTHR10159">
    <property type="entry name" value="DUAL SPECIFICITY PROTEIN PHOSPHATASE"/>
    <property type="match status" value="1"/>
</dbReference>
<keyword evidence="4" id="KW-0904">Protein phosphatase</keyword>
<accession>A0A9P6JIQ4</accession>
<dbReference type="OrthoDB" id="10252009at2759"/>
<dbReference type="Pfam" id="PF00782">
    <property type="entry name" value="DSPc"/>
    <property type="match status" value="1"/>
</dbReference>
<gene>
    <name evidence="7" type="ORF">CPB83DRAFT_777011</name>
</gene>
<dbReference type="SUPFAM" id="SSF52799">
    <property type="entry name" value="(Phosphotyrosine protein) phosphatases II"/>
    <property type="match status" value="1"/>
</dbReference>
<dbReference type="InterPro" id="IPR000340">
    <property type="entry name" value="Dual-sp_phosphatase_cat-dom"/>
</dbReference>
<dbReference type="EC" id="3.1.3.48" evidence="2"/>
<organism evidence="7 8">
    <name type="scientific">Crepidotus variabilis</name>
    <dbReference type="NCBI Taxonomy" id="179855"/>
    <lineage>
        <taxon>Eukaryota</taxon>
        <taxon>Fungi</taxon>
        <taxon>Dikarya</taxon>
        <taxon>Basidiomycota</taxon>
        <taxon>Agaricomycotina</taxon>
        <taxon>Agaricomycetes</taxon>
        <taxon>Agaricomycetidae</taxon>
        <taxon>Agaricales</taxon>
        <taxon>Agaricineae</taxon>
        <taxon>Crepidotaceae</taxon>
        <taxon>Crepidotus</taxon>
    </lineage>
</organism>
<dbReference type="PANTHER" id="PTHR10159:SF511">
    <property type="entry name" value="DUAL SPECIFICITY PROTEIN PHOSPHATASE 1"/>
    <property type="match status" value="1"/>
</dbReference>
<dbReference type="GO" id="GO:0033550">
    <property type="term" value="F:MAP kinase tyrosine phosphatase activity"/>
    <property type="evidence" value="ECO:0007669"/>
    <property type="project" value="TreeGrafter"/>
</dbReference>
<dbReference type="PROSITE" id="PS50056">
    <property type="entry name" value="TYR_PHOSPHATASE_2"/>
    <property type="match status" value="1"/>
</dbReference>
<dbReference type="InterPro" id="IPR029021">
    <property type="entry name" value="Prot-tyrosine_phosphatase-like"/>
</dbReference>
<feature type="domain" description="Tyrosine specific protein phosphatases" evidence="6">
    <location>
        <begin position="86"/>
        <end position="144"/>
    </location>
</feature>
<comment type="similarity">
    <text evidence="1">Belongs to the protein-tyrosine phosphatase family. Non-receptor class dual specificity subfamily.</text>
</comment>